<dbReference type="RefSeq" id="WP_188471486.1">
    <property type="nucleotide sequence ID" value="NZ_BMFZ01000003.1"/>
</dbReference>
<reference evidence="2" key="1">
    <citation type="journal article" date="2019" name="Int. J. Syst. Evol. Microbiol.">
        <title>The Global Catalogue of Microorganisms (GCM) 10K type strain sequencing project: providing services to taxonomists for standard genome sequencing and annotation.</title>
        <authorList>
            <consortium name="The Broad Institute Genomics Platform"/>
            <consortium name="The Broad Institute Genome Sequencing Center for Infectious Disease"/>
            <person name="Wu L."/>
            <person name="Ma J."/>
        </authorList>
    </citation>
    <scope>NUCLEOTIDE SEQUENCE [LARGE SCALE GENOMIC DNA]</scope>
    <source>
        <strain evidence="2">CGMCC 1.12806</strain>
    </source>
</reference>
<proteinExistence type="predicted"/>
<evidence type="ECO:0000313" key="2">
    <source>
        <dbReference type="Proteomes" id="UP000627464"/>
    </source>
</evidence>
<dbReference type="InterPro" id="IPR045397">
    <property type="entry name" value="TumE-like"/>
</dbReference>
<keyword evidence="2" id="KW-1185">Reference proteome</keyword>
<dbReference type="Proteomes" id="UP000627464">
    <property type="component" value="Unassembled WGS sequence"/>
</dbReference>
<sequence length="116" mass="13485">MDHDLDTLLSMHGTKFTYECGYWFEIVAYQVEVNQSRPHGIRYSLTFHDHHNQRIFGMDNAHAIAATKQGMCRGRIQEWDHLHQSISDKGTPYEFVNAAQLIEDFFSAIEKIIAEI</sequence>
<dbReference type="Pfam" id="PF20126">
    <property type="entry name" value="TumE"/>
    <property type="match status" value="1"/>
</dbReference>
<organism evidence="1 2">
    <name type="scientific">Hafnia psychrotolerans</name>
    <dbReference type="NCBI Taxonomy" id="1477018"/>
    <lineage>
        <taxon>Bacteria</taxon>
        <taxon>Pseudomonadati</taxon>
        <taxon>Pseudomonadota</taxon>
        <taxon>Gammaproteobacteria</taxon>
        <taxon>Enterobacterales</taxon>
        <taxon>Hafniaceae</taxon>
        <taxon>Hafnia</taxon>
    </lineage>
</organism>
<evidence type="ECO:0000313" key="1">
    <source>
        <dbReference type="EMBL" id="GGA38661.1"/>
    </source>
</evidence>
<gene>
    <name evidence="1" type="ORF">GCM10011328_11920</name>
</gene>
<dbReference type="EMBL" id="BMFZ01000003">
    <property type="protein sequence ID" value="GGA38661.1"/>
    <property type="molecule type" value="Genomic_DNA"/>
</dbReference>
<accession>A0ABQ1G8B2</accession>
<comment type="caution">
    <text evidence="1">The sequence shown here is derived from an EMBL/GenBank/DDBJ whole genome shotgun (WGS) entry which is preliminary data.</text>
</comment>
<name>A0ABQ1G8B2_9GAMM</name>
<protein>
    <submittedName>
        <fullName evidence="1">Uncharacterized protein</fullName>
    </submittedName>
</protein>